<organism evidence="4 5">
    <name type="scientific">Furfurilactobacillus rossiae DSM 15814</name>
    <dbReference type="NCBI Taxonomy" id="1114972"/>
    <lineage>
        <taxon>Bacteria</taxon>
        <taxon>Bacillati</taxon>
        <taxon>Bacillota</taxon>
        <taxon>Bacilli</taxon>
        <taxon>Lactobacillales</taxon>
        <taxon>Lactobacillaceae</taxon>
        <taxon>Furfurilactobacillus</taxon>
    </lineage>
</organism>
<dbReference type="NCBIfam" id="NF004826">
    <property type="entry name" value="PRK06182.1"/>
    <property type="match status" value="1"/>
</dbReference>
<dbReference type="PRINTS" id="PR00080">
    <property type="entry name" value="SDRFAMILY"/>
</dbReference>
<name>A0A0R1RMC2_9LACO</name>
<dbReference type="Proteomes" id="UP000051999">
    <property type="component" value="Unassembled WGS sequence"/>
</dbReference>
<dbReference type="InterPro" id="IPR036291">
    <property type="entry name" value="NAD(P)-bd_dom_sf"/>
</dbReference>
<reference evidence="4 5" key="1">
    <citation type="journal article" date="2015" name="Genome Announc.">
        <title>Expanding the biotechnology potential of lactobacilli through comparative genomics of 213 strains and associated genera.</title>
        <authorList>
            <person name="Sun Z."/>
            <person name="Harris H.M."/>
            <person name="McCann A."/>
            <person name="Guo C."/>
            <person name="Argimon S."/>
            <person name="Zhang W."/>
            <person name="Yang X."/>
            <person name="Jeffery I.B."/>
            <person name="Cooney J.C."/>
            <person name="Kagawa T.F."/>
            <person name="Liu W."/>
            <person name="Song Y."/>
            <person name="Salvetti E."/>
            <person name="Wrobel A."/>
            <person name="Rasinkangas P."/>
            <person name="Parkhill J."/>
            <person name="Rea M.C."/>
            <person name="O'Sullivan O."/>
            <person name="Ritari J."/>
            <person name="Douillard F.P."/>
            <person name="Paul Ross R."/>
            <person name="Yang R."/>
            <person name="Briner A.E."/>
            <person name="Felis G.E."/>
            <person name="de Vos W.M."/>
            <person name="Barrangou R."/>
            <person name="Klaenhammer T.R."/>
            <person name="Caufield P.W."/>
            <person name="Cui Y."/>
            <person name="Zhang H."/>
            <person name="O'Toole P.W."/>
        </authorList>
    </citation>
    <scope>NUCLEOTIDE SEQUENCE [LARGE SCALE GENOMIC DNA]</scope>
    <source>
        <strain evidence="4 5">DSM 15814</strain>
    </source>
</reference>
<gene>
    <name evidence="4" type="ORF">FD35_GL002605</name>
</gene>
<dbReference type="EMBL" id="AZFF01000008">
    <property type="protein sequence ID" value="KRL54536.1"/>
    <property type="molecule type" value="Genomic_DNA"/>
</dbReference>
<dbReference type="RefSeq" id="WP_237757527.1">
    <property type="nucleotide sequence ID" value="NZ_AZFF01000008.1"/>
</dbReference>
<dbReference type="eggNOG" id="COG4221">
    <property type="taxonomic scope" value="Bacteria"/>
</dbReference>
<comment type="similarity">
    <text evidence="1 3">Belongs to the short-chain dehydrogenases/reductases (SDR) family.</text>
</comment>
<evidence type="ECO:0000313" key="5">
    <source>
        <dbReference type="Proteomes" id="UP000051999"/>
    </source>
</evidence>
<dbReference type="PATRIC" id="fig|1114972.6.peg.2671"/>
<dbReference type="AlphaFoldDB" id="A0A0R1RMC2"/>
<dbReference type="PANTHER" id="PTHR44169">
    <property type="entry name" value="NADPH-DEPENDENT 1-ACYLDIHYDROXYACETONE PHOSPHATE REDUCTASE"/>
    <property type="match status" value="1"/>
</dbReference>
<proteinExistence type="inferred from homology"/>
<dbReference type="Gene3D" id="3.40.50.720">
    <property type="entry name" value="NAD(P)-binding Rossmann-like Domain"/>
    <property type="match status" value="1"/>
</dbReference>
<dbReference type="PRINTS" id="PR00081">
    <property type="entry name" value="GDHRDH"/>
</dbReference>
<keyword evidence="5" id="KW-1185">Reference proteome</keyword>
<dbReference type="CDD" id="cd05374">
    <property type="entry name" value="17beta-HSD-like_SDR_c"/>
    <property type="match status" value="1"/>
</dbReference>
<comment type="caution">
    <text evidence="4">The sequence shown here is derived from an EMBL/GenBank/DDBJ whole genome shotgun (WGS) entry which is preliminary data.</text>
</comment>
<keyword evidence="2" id="KW-0560">Oxidoreductase</keyword>
<dbReference type="STRING" id="1114972.FD35_GL002605"/>
<dbReference type="Pfam" id="PF00106">
    <property type="entry name" value="adh_short"/>
    <property type="match status" value="1"/>
</dbReference>
<evidence type="ECO:0000256" key="2">
    <source>
        <dbReference type="ARBA" id="ARBA00023002"/>
    </source>
</evidence>
<dbReference type="GO" id="GO:0016491">
    <property type="term" value="F:oxidoreductase activity"/>
    <property type="evidence" value="ECO:0007669"/>
    <property type="project" value="UniProtKB-KW"/>
</dbReference>
<accession>A0A0R1RMC2</accession>
<sequence length="331" mass="36506">MSFYFKSKKNNHSSNEINADTITAVRLNIKKENFIMTKSVALITGASSGMGKAAAIQFNNAGYTVYAGARHMEPMTELEQQGIHTMKLDVTDHDSNKAFVDAALENEGRIDVLINNAGYGSMGAVEDVDQAEAKRQFDVNVFGAADLIQLVLPTMRAQHAGKILNNSSIGGQMYSPLGGWYYASKHALEALSDSLRLEVKDFGIDVIIIEPGGTKTNWQQVAADHMLEATPKESPYRQMVEIYANASMNFSATADDIAHLMFKAATTVNPKTRYQLSWGDRAVVIAVRKFSYKTIDRGIRFAMRIAEQNLMKNQISDNSNTNQSVDDSQTI</sequence>
<protein>
    <submittedName>
        <fullName evidence="4">Short chain dehydrogenase</fullName>
    </submittedName>
</protein>
<evidence type="ECO:0000256" key="1">
    <source>
        <dbReference type="ARBA" id="ARBA00006484"/>
    </source>
</evidence>
<dbReference type="PANTHER" id="PTHR44169:SF6">
    <property type="entry name" value="NADPH-DEPENDENT 1-ACYLDIHYDROXYACETONE PHOSPHATE REDUCTASE"/>
    <property type="match status" value="1"/>
</dbReference>
<evidence type="ECO:0000313" key="4">
    <source>
        <dbReference type="EMBL" id="KRL54536.1"/>
    </source>
</evidence>
<evidence type="ECO:0000256" key="3">
    <source>
        <dbReference type="RuleBase" id="RU000363"/>
    </source>
</evidence>
<dbReference type="SUPFAM" id="SSF51735">
    <property type="entry name" value="NAD(P)-binding Rossmann-fold domains"/>
    <property type="match status" value="1"/>
</dbReference>
<dbReference type="InterPro" id="IPR002347">
    <property type="entry name" value="SDR_fam"/>
</dbReference>